<dbReference type="InParanoid" id="A0A369JMC4"/>
<organism evidence="1 2">
    <name type="scientific">Hypsizygus marmoreus</name>
    <name type="common">White beech mushroom</name>
    <name type="synonym">Agaricus marmoreus</name>
    <dbReference type="NCBI Taxonomy" id="39966"/>
    <lineage>
        <taxon>Eukaryota</taxon>
        <taxon>Fungi</taxon>
        <taxon>Dikarya</taxon>
        <taxon>Basidiomycota</taxon>
        <taxon>Agaricomycotina</taxon>
        <taxon>Agaricomycetes</taxon>
        <taxon>Agaricomycetidae</taxon>
        <taxon>Agaricales</taxon>
        <taxon>Tricholomatineae</taxon>
        <taxon>Lyophyllaceae</taxon>
        <taxon>Hypsizygus</taxon>
    </lineage>
</organism>
<evidence type="ECO:0000313" key="1">
    <source>
        <dbReference type="EMBL" id="RDB23381.1"/>
    </source>
</evidence>
<gene>
    <name evidence="1" type="ORF">Hypma_008923</name>
</gene>
<comment type="caution">
    <text evidence="1">The sequence shown here is derived from an EMBL/GenBank/DDBJ whole genome shotgun (WGS) entry which is preliminary data.</text>
</comment>
<dbReference type="EMBL" id="LUEZ02000046">
    <property type="protein sequence ID" value="RDB23381.1"/>
    <property type="molecule type" value="Genomic_DNA"/>
</dbReference>
<keyword evidence="2" id="KW-1185">Reference proteome</keyword>
<sequence>MTEEHLRWADDHEDSLGESDYVRLQRGQGKMMRTRPQLMQHYHVYYDKESTARGIVVSTNDSQAGMLRAENDNLIPQCRDGTVFSNELSNDSLQAPAVNAFFARWDASATLVERPPSCRLLLLATHNARTRCEGPAIKNTSTSSLLNSITPDPDPRRTRHHQLPIYRADTAIFLITRQSCPNLFGSLRMGQHRNRVGSRVKSCEAREQGKVYKV</sequence>
<accession>A0A369JMC4</accession>
<reference evidence="1" key="1">
    <citation type="submission" date="2018-04" db="EMBL/GenBank/DDBJ databases">
        <title>Whole genome sequencing of Hypsizygus marmoreus.</title>
        <authorList>
            <person name="Choi I.-G."/>
            <person name="Min B."/>
            <person name="Kim J.-G."/>
            <person name="Kim S."/>
            <person name="Oh Y.-L."/>
            <person name="Kong W.-S."/>
            <person name="Park H."/>
            <person name="Jeong J."/>
            <person name="Song E.-S."/>
        </authorList>
    </citation>
    <scope>NUCLEOTIDE SEQUENCE [LARGE SCALE GENOMIC DNA]</scope>
    <source>
        <strain evidence="1">51987-8</strain>
    </source>
</reference>
<dbReference type="AlphaFoldDB" id="A0A369JMC4"/>
<protein>
    <submittedName>
        <fullName evidence="1">Uncharacterized protein</fullName>
    </submittedName>
</protein>
<name>A0A369JMC4_HYPMA</name>
<proteinExistence type="predicted"/>
<evidence type="ECO:0000313" key="2">
    <source>
        <dbReference type="Proteomes" id="UP000076154"/>
    </source>
</evidence>
<dbReference type="Proteomes" id="UP000076154">
    <property type="component" value="Unassembled WGS sequence"/>
</dbReference>